<keyword evidence="1" id="KW-0812">Transmembrane</keyword>
<protein>
    <submittedName>
        <fullName evidence="2">Uncharacterized protein</fullName>
    </submittedName>
</protein>
<gene>
    <name evidence="2" type="ORF">D3H35_03775</name>
</gene>
<keyword evidence="3" id="KW-1185">Reference proteome</keyword>
<feature type="transmembrane region" description="Helical" evidence="1">
    <location>
        <begin position="38"/>
        <end position="56"/>
    </location>
</feature>
<organism evidence="2 3">
    <name type="scientific">Cohnella faecalis</name>
    <dbReference type="NCBI Taxonomy" id="2315694"/>
    <lineage>
        <taxon>Bacteria</taxon>
        <taxon>Bacillati</taxon>
        <taxon>Bacillota</taxon>
        <taxon>Bacilli</taxon>
        <taxon>Bacillales</taxon>
        <taxon>Paenibacillaceae</taxon>
        <taxon>Cohnella</taxon>
    </lineage>
</organism>
<reference evidence="2 3" key="1">
    <citation type="submission" date="2018-09" db="EMBL/GenBank/DDBJ databases">
        <title>Cohnella cavernae sp. nov., isolated from a karst cave.</title>
        <authorList>
            <person name="Zhu H."/>
        </authorList>
    </citation>
    <scope>NUCLEOTIDE SEQUENCE [LARGE SCALE GENOMIC DNA]</scope>
    <source>
        <strain evidence="2 3">K2E09-144</strain>
    </source>
</reference>
<name>A0A398CQ89_9BACL</name>
<dbReference type="RefSeq" id="WP_119147822.1">
    <property type="nucleotide sequence ID" value="NZ_JBHSOV010000005.1"/>
</dbReference>
<dbReference type="AlphaFoldDB" id="A0A398CQ89"/>
<evidence type="ECO:0000256" key="1">
    <source>
        <dbReference type="SAM" id="Phobius"/>
    </source>
</evidence>
<proteinExistence type="predicted"/>
<evidence type="ECO:0000313" key="3">
    <source>
        <dbReference type="Proteomes" id="UP000266340"/>
    </source>
</evidence>
<dbReference type="Proteomes" id="UP000266340">
    <property type="component" value="Unassembled WGS sequence"/>
</dbReference>
<keyword evidence="1" id="KW-1133">Transmembrane helix</keyword>
<dbReference type="EMBL" id="QXJM01000023">
    <property type="protein sequence ID" value="RIE04622.1"/>
    <property type="molecule type" value="Genomic_DNA"/>
</dbReference>
<evidence type="ECO:0000313" key="2">
    <source>
        <dbReference type="EMBL" id="RIE04622.1"/>
    </source>
</evidence>
<keyword evidence="1" id="KW-0472">Membrane</keyword>
<accession>A0A398CQ89</accession>
<comment type="caution">
    <text evidence="2">The sequence shown here is derived from an EMBL/GenBank/DDBJ whole genome shotgun (WGS) entry which is preliminary data.</text>
</comment>
<dbReference type="OrthoDB" id="2680612at2"/>
<sequence length="83" mass="9502">MPGEAYRPEESVLTRRKAGYQQTTRDFAEWSDRAEKRIVKVVVVLLVALVVSQTAIRIPAVRSWLTLTDKWEGIPFQKETPST</sequence>